<accession>A0AAD5M3E8</accession>
<gene>
    <name evidence="1" type="ORF">KIN20_006310</name>
</gene>
<proteinExistence type="predicted"/>
<evidence type="ECO:0000313" key="1">
    <source>
        <dbReference type="EMBL" id="KAJ1350510.1"/>
    </source>
</evidence>
<dbReference type="AlphaFoldDB" id="A0AAD5M3E8"/>
<dbReference type="EMBL" id="JAHQIW010000877">
    <property type="protein sequence ID" value="KAJ1350510.1"/>
    <property type="molecule type" value="Genomic_DNA"/>
</dbReference>
<reference evidence="1" key="1">
    <citation type="submission" date="2021-06" db="EMBL/GenBank/DDBJ databases">
        <title>Parelaphostrongylus tenuis whole genome reference sequence.</title>
        <authorList>
            <person name="Garwood T.J."/>
            <person name="Larsen P.A."/>
            <person name="Fountain-Jones N.M."/>
            <person name="Garbe J.R."/>
            <person name="Macchietto M.G."/>
            <person name="Kania S.A."/>
            <person name="Gerhold R.W."/>
            <person name="Richards J.E."/>
            <person name="Wolf T.M."/>
        </authorList>
    </citation>
    <scope>NUCLEOTIDE SEQUENCE</scope>
    <source>
        <strain evidence="1">MNPRO001-30</strain>
        <tissue evidence="1">Meninges</tissue>
    </source>
</reference>
<sequence length="80" mass="9131">MSGLNHLTCSDILLGVDSFIEECSLKRSTEQRTVLPETKAKCFLPQSRNVYESSVYSLLQLHRNTYEPPVSYSVHKIRVS</sequence>
<name>A0AAD5M3E8_PARTN</name>
<dbReference type="Proteomes" id="UP001196413">
    <property type="component" value="Unassembled WGS sequence"/>
</dbReference>
<comment type="caution">
    <text evidence="1">The sequence shown here is derived from an EMBL/GenBank/DDBJ whole genome shotgun (WGS) entry which is preliminary data.</text>
</comment>
<protein>
    <submittedName>
        <fullName evidence="1">Uncharacterized protein</fullName>
    </submittedName>
</protein>
<organism evidence="1 2">
    <name type="scientific">Parelaphostrongylus tenuis</name>
    <name type="common">Meningeal worm</name>
    <dbReference type="NCBI Taxonomy" id="148309"/>
    <lineage>
        <taxon>Eukaryota</taxon>
        <taxon>Metazoa</taxon>
        <taxon>Ecdysozoa</taxon>
        <taxon>Nematoda</taxon>
        <taxon>Chromadorea</taxon>
        <taxon>Rhabditida</taxon>
        <taxon>Rhabditina</taxon>
        <taxon>Rhabditomorpha</taxon>
        <taxon>Strongyloidea</taxon>
        <taxon>Metastrongylidae</taxon>
        <taxon>Parelaphostrongylus</taxon>
    </lineage>
</organism>
<keyword evidence="2" id="KW-1185">Reference proteome</keyword>
<evidence type="ECO:0000313" key="2">
    <source>
        <dbReference type="Proteomes" id="UP001196413"/>
    </source>
</evidence>